<dbReference type="AlphaFoldDB" id="Q7UNE4"/>
<name>Q7UNE4_RHOBA</name>
<dbReference type="KEGG" id="rba:RB7626"/>
<dbReference type="HOGENOM" id="CLU_2289431_0_0_0"/>
<organism evidence="2 3">
    <name type="scientific">Rhodopirellula baltica (strain DSM 10527 / NCIMB 13988 / SH1)</name>
    <dbReference type="NCBI Taxonomy" id="243090"/>
    <lineage>
        <taxon>Bacteria</taxon>
        <taxon>Pseudomonadati</taxon>
        <taxon>Planctomycetota</taxon>
        <taxon>Planctomycetia</taxon>
        <taxon>Pirellulales</taxon>
        <taxon>Pirellulaceae</taxon>
        <taxon>Rhodopirellula</taxon>
    </lineage>
</organism>
<dbReference type="EnsemblBacteria" id="CAD75475">
    <property type="protein sequence ID" value="CAD75475"/>
    <property type="gene ID" value="RB7626"/>
</dbReference>
<keyword evidence="3" id="KW-1185">Reference proteome</keyword>
<dbReference type="EMBL" id="BX294146">
    <property type="protein sequence ID" value="CAD75475.1"/>
    <property type="molecule type" value="Genomic_DNA"/>
</dbReference>
<dbReference type="STRING" id="243090.RB7626"/>
<reference evidence="2 3" key="1">
    <citation type="journal article" date="2003" name="Proc. Natl. Acad. Sci. U.S.A.">
        <title>Complete genome sequence of the marine planctomycete Pirellula sp. strain 1.</title>
        <authorList>
            <person name="Gloeckner F.O."/>
            <person name="Kube M."/>
            <person name="Bauer M."/>
            <person name="Teeling H."/>
            <person name="Lombardot T."/>
            <person name="Ludwig W."/>
            <person name="Gade D."/>
            <person name="Beck A."/>
            <person name="Borzym K."/>
            <person name="Heitmann K."/>
            <person name="Rabus R."/>
            <person name="Schlesner H."/>
            <person name="Amann R."/>
            <person name="Reinhardt R."/>
        </authorList>
    </citation>
    <scope>NUCLEOTIDE SEQUENCE [LARGE SCALE GENOMIC DNA]</scope>
    <source>
        <strain evidence="3">DSM 10527 / NCIMB 13988 / SH1</strain>
    </source>
</reference>
<dbReference type="InParanoid" id="Q7UNE4"/>
<evidence type="ECO:0000313" key="3">
    <source>
        <dbReference type="Proteomes" id="UP000001025"/>
    </source>
</evidence>
<accession>Q7UNE4</accession>
<evidence type="ECO:0000256" key="1">
    <source>
        <dbReference type="SAM" id="MobiDB-lite"/>
    </source>
</evidence>
<proteinExistence type="predicted"/>
<evidence type="ECO:0000313" key="2">
    <source>
        <dbReference type="EMBL" id="CAD75475.1"/>
    </source>
</evidence>
<dbReference type="Proteomes" id="UP000001025">
    <property type="component" value="Chromosome"/>
</dbReference>
<protein>
    <submittedName>
        <fullName evidence="2">Uncharacterized protein</fullName>
    </submittedName>
</protein>
<gene>
    <name evidence="2" type="ordered locus">RB7626</name>
</gene>
<feature type="region of interest" description="Disordered" evidence="1">
    <location>
        <begin position="1"/>
        <end position="24"/>
    </location>
</feature>
<sequence length="101" mass="10945">MRSKSPWSARLVSPTRPSKPSCCRPYDGLPSPSKRFLAAFLLGLCLLHPGREVRGLLHSCIPPENLKVSAQSVSTALEGHRTFRSRVDGLRGNPAVSLPLG</sequence>